<evidence type="ECO:0000313" key="3">
    <source>
        <dbReference type="EMBL" id="KAF8681720.1"/>
    </source>
</evidence>
<reference evidence="3" key="1">
    <citation type="submission" date="2020-07" db="EMBL/GenBank/DDBJ databases">
        <title>Genome sequence and genetic diversity analysis of an under-domesticated orphan crop, white fonio (Digitaria exilis).</title>
        <authorList>
            <person name="Bennetzen J.L."/>
            <person name="Chen S."/>
            <person name="Ma X."/>
            <person name="Wang X."/>
            <person name="Yssel A.E.J."/>
            <person name="Chaluvadi S.R."/>
            <person name="Johnson M."/>
            <person name="Gangashetty P."/>
            <person name="Hamidou F."/>
            <person name="Sanogo M.D."/>
            <person name="Zwaenepoel A."/>
            <person name="Wallace J."/>
            <person name="Van De Peer Y."/>
            <person name="Van Deynze A."/>
        </authorList>
    </citation>
    <scope>NUCLEOTIDE SEQUENCE</scope>
    <source>
        <tissue evidence="3">Leaves</tissue>
    </source>
</reference>
<feature type="transmembrane region" description="Helical" evidence="2">
    <location>
        <begin position="355"/>
        <end position="384"/>
    </location>
</feature>
<dbReference type="PANTHER" id="PTHR36381">
    <property type="entry name" value="ETHYLENE-REGULATED TRANSCRIPT 2 (ERT2)"/>
    <property type="match status" value="1"/>
</dbReference>
<protein>
    <submittedName>
        <fullName evidence="3">Uncharacterized protein</fullName>
    </submittedName>
</protein>
<sequence>MPSPPKERPSGRLGRLLAALRPSRAGPLPVQTGFPTSLADLVVKNHGRLKKQPSPSSKRGKRGAAVASPSPSPSPSTSPPPASRPPPPPAAAVSPSHRPRPELPPARPARRGGEGGGGFDLGLGFLAFSGVVSLALLVIWSKKVVAAVTVAAFSLFLLESVRSSLRPRRPRPVVATETPLYLDGRGRVSPIREVDAETEPSRPSCSDTDRGSDEVSILAAGEEKSGALDGSATPTAKTKKRSWKHKLIAGAKKLNKGRKSKEASVDSPCSFRSDGAQSDASVRGGNARAADPSDSGRFVANRMDAAVPEEPESLRGSRRSQGVEIVAAPVEIDATAGLLADEEVGRGAGSRFPAALVLVAVALVGLVAGKLPAVALTVLCYAFFSTSVQGLPRGGGGGGGSSPERRLEGPRGVVIVVN</sequence>
<evidence type="ECO:0000256" key="1">
    <source>
        <dbReference type="SAM" id="MobiDB-lite"/>
    </source>
</evidence>
<feature type="compositionally biased region" description="Pro residues" evidence="1">
    <location>
        <begin position="70"/>
        <end position="90"/>
    </location>
</feature>
<accession>A0A835AZZ0</accession>
<feature type="transmembrane region" description="Helical" evidence="2">
    <location>
        <begin position="144"/>
        <end position="161"/>
    </location>
</feature>
<evidence type="ECO:0000256" key="2">
    <source>
        <dbReference type="SAM" id="Phobius"/>
    </source>
</evidence>
<evidence type="ECO:0000313" key="4">
    <source>
        <dbReference type="Proteomes" id="UP000636709"/>
    </source>
</evidence>
<feature type="region of interest" description="Disordered" evidence="1">
    <location>
        <begin position="22"/>
        <end position="115"/>
    </location>
</feature>
<gene>
    <name evidence="3" type="ORF">HU200_045153</name>
</gene>
<comment type="caution">
    <text evidence="3">The sequence shown here is derived from an EMBL/GenBank/DDBJ whole genome shotgun (WGS) entry which is preliminary data.</text>
</comment>
<feature type="compositionally biased region" description="Basic residues" evidence="1">
    <location>
        <begin position="237"/>
        <end position="259"/>
    </location>
</feature>
<feature type="compositionally biased region" description="Basic and acidic residues" evidence="1">
    <location>
        <begin position="185"/>
        <end position="195"/>
    </location>
</feature>
<dbReference type="AlphaFoldDB" id="A0A835AZZ0"/>
<proteinExistence type="predicted"/>
<name>A0A835AZZ0_9POAL</name>
<dbReference type="PANTHER" id="PTHR36381:SF1">
    <property type="entry name" value="ETHYLENE-REGULATED TRANSCRIPT 2 (ERT2)"/>
    <property type="match status" value="1"/>
</dbReference>
<dbReference type="Gramene" id="Dexi9B01G0014220.1">
    <property type="protein sequence ID" value="Dexi9B01G0014220.1:cds"/>
    <property type="gene ID" value="Dexi9B01G0014220"/>
</dbReference>
<keyword evidence="2" id="KW-1133">Transmembrane helix</keyword>
<keyword evidence="2" id="KW-0472">Membrane</keyword>
<dbReference type="EMBL" id="JACEFO010002109">
    <property type="protein sequence ID" value="KAF8681720.1"/>
    <property type="molecule type" value="Genomic_DNA"/>
</dbReference>
<feature type="transmembrane region" description="Helical" evidence="2">
    <location>
        <begin position="117"/>
        <end position="138"/>
    </location>
</feature>
<dbReference type="OrthoDB" id="690172at2759"/>
<organism evidence="3 4">
    <name type="scientific">Digitaria exilis</name>
    <dbReference type="NCBI Taxonomy" id="1010633"/>
    <lineage>
        <taxon>Eukaryota</taxon>
        <taxon>Viridiplantae</taxon>
        <taxon>Streptophyta</taxon>
        <taxon>Embryophyta</taxon>
        <taxon>Tracheophyta</taxon>
        <taxon>Spermatophyta</taxon>
        <taxon>Magnoliopsida</taxon>
        <taxon>Liliopsida</taxon>
        <taxon>Poales</taxon>
        <taxon>Poaceae</taxon>
        <taxon>PACMAD clade</taxon>
        <taxon>Panicoideae</taxon>
        <taxon>Panicodae</taxon>
        <taxon>Paniceae</taxon>
        <taxon>Anthephorinae</taxon>
        <taxon>Digitaria</taxon>
    </lineage>
</organism>
<keyword evidence="2" id="KW-0812">Transmembrane</keyword>
<feature type="region of interest" description="Disordered" evidence="1">
    <location>
        <begin position="185"/>
        <end position="296"/>
    </location>
</feature>
<keyword evidence="4" id="KW-1185">Reference proteome</keyword>
<dbReference type="Proteomes" id="UP000636709">
    <property type="component" value="Unassembled WGS sequence"/>
</dbReference>